<dbReference type="EMBL" id="JAINUG010000200">
    <property type="protein sequence ID" value="KAJ8388149.1"/>
    <property type="molecule type" value="Genomic_DNA"/>
</dbReference>
<evidence type="ECO:0000313" key="2">
    <source>
        <dbReference type="EMBL" id="KAJ8388149.1"/>
    </source>
</evidence>
<feature type="compositionally biased region" description="Basic residues" evidence="1">
    <location>
        <begin position="87"/>
        <end position="102"/>
    </location>
</feature>
<sequence>MRGRDLSHISPAQSDNGGQQQHAYGIITPRSSESGSAAGLIDFCIQKRHGTRVRHPWAFVASPWHAKERSENLRSLAQAFPPTTARVRSRTCTHKDRRNQAR</sequence>
<reference evidence="2" key="1">
    <citation type="journal article" date="2023" name="Science">
        <title>Genome structures resolve the early diversification of teleost fishes.</title>
        <authorList>
            <person name="Parey E."/>
            <person name="Louis A."/>
            <person name="Montfort J."/>
            <person name="Bouchez O."/>
            <person name="Roques C."/>
            <person name="Iampietro C."/>
            <person name="Lluch J."/>
            <person name="Castinel A."/>
            <person name="Donnadieu C."/>
            <person name="Desvignes T."/>
            <person name="Floi Bucao C."/>
            <person name="Jouanno E."/>
            <person name="Wen M."/>
            <person name="Mejri S."/>
            <person name="Dirks R."/>
            <person name="Jansen H."/>
            <person name="Henkel C."/>
            <person name="Chen W.J."/>
            <person name="Zahm M."/>
            <person name="Cabau C."/>
            <person name="Klopp C."/>
            <person name="Thompson A.W."/>
            <person name="Robinson-Rechavi M."/>
            <person name="Braasch I."/>
            <person name="Lecointre G."/>
            <person name="Bobe J."/>
            <person name="Postlethwait J.H."/>
            <person name="Berthelot C."/>
            <person name="Roest Crollius H."/>
            <person name="Guiguen Y."/>
        </authorList>
    </citation>
    <scope>NUCLEOTIDE SEQUENCE</scope>
    <source>
        <strain evidence="2">NC1722</strain>
    </source>
</reference>
<keyword evidence="3" id="KW-1185">Reference proteome</keyword>
<feature type="region of interest" description="Disordered" evidence="1">
    <location>
        <begin position="1"/>
        <end position="35"/>
    </location>
</feature>
<protein>
    <submittedName>
        <fullName evidence="2">Uncharacterized protein</fullName>
    </submittedName>
</protein>
<dbReference type="AlphaFoldDB" id="A0AAD7RPV4"/>
<gene>
    <name evidence="2" type="ORF">AAFF_G00146400</name>
</gene>
<proteinExistence type="predicted"/>
<feature type="compositionally biased region" description="Polar residues" evidence="1">
    <location>
        <begin position="10"/>
        <end position="22"/>
    </location>
</feature>
<feature type="region of interest" description="Disordered" evidence="1">
    <location>
        <begin position="76"/>
        <end position="102"/>
    </location>
</feature>
<organism evidence="2 3">
    <name type="scientific">Aldrovandia affinis</name>
    <dbReference type="NCBI Taxonomy" id="143900"/>
    <lineage>
        <taxon>Eukaryota</taxon>
        <taxon>Metazoa</taxon>
        <taxon>Chordata</taxon>
        <taxon>Craniata</taxon>
        <taxon>Vertebrata</taxon>
        <taxon>Euteleostomi</taxon>
        <taxon>Actinopterygii</taxon>
        <taxon>Neopterygii</taxon>
        <taxon>Teleostei</taxon>
        <taxon>Notacanthiformes</taxon>
        <taxon>Halosauridae</taxon>
        <taxon>Aldrovandia</taxon>
    </lineage>
</organism>
<dbReference type="Proteomes" id="UP001221898">
    <property type="component" value="Unassembled WGS sequence"/>
</dbReference>
<name>A0AAD7RPV4_9TELE</name>
<evidence type="ECO:0000313" key="3">
    <source>
        <dbReference type="Proteomes" id="UP001221898"/>
    </source>
</evidence>
<evidence type="ECO:0000256" key="1">
    <source>
        <dbReference type="SAM" id="MobiDB-lite"/>
    </source>
</evidence>
<accession>A0AAD7RPV4</accession>
<comment type="caution">
    <text evidence="2">The sequence shown here is derived from an EMBL/GenBank/DDBJ whole genome shotgun (WGS) entry which is preliminary data.</text>
</comment>